<dbReference type="GO" id="GO:0030976">
    <property type="term" value="F:thiamine pyrophosphate binding"/>
    <property type="evidence" value="ECO:0007669"/>
    <property type="project" value="InterPro"/>
</dbReference>
<keyword evidence="2 3" id="KW-0786">Thiamine pyrophosphate</keyword>
<evidence type="ECO:0000313" key="8">
    <source>
        <dbReference type="Proteomes" id="UP000217215"/>
    </source>
</evidence>
<dbReference type="SUPFAM" id="SSF52518">
    <property type="entry name" value="Thiamin diphosphate-binding fold (THDP-binding)"/>
    <property type="match status" value="2"/>
</dbReference>
<protein>
    <submittedName>
        <fullName evidence="7">3D-(3,5/4)-trihydroxycyclohexane-1,2-dione acylhydrolase (Decyclizing)</fullName>
    </submittedName>
</protein>
<dbReference type="GO" id="GO:0005948">
    <property type="term" value="C:acetolactate synthase complex"/>
    <property type="evidence" value="ECO:0007669"/>
    <property type="project" value="TreeGrafter"/>
</dbReference>
<feature type="domain" description="Thiamine pyrophosphate enzyme TPP-binding" evidence="5">
    <location>
        <begin position="421"/>
        <end position="583"/>
    </location>
</feature>
<evidence type="ECO:0000259" key="4">
    <source>
        <dbReference type="Pfam" id="PF00205"/>
    </source>
</evidence>
<dbReference type="Gene3D" id="3.40.50.1220">
    <property type="entry name" value="TPP-binding domain"/>
    <property type="match status" value="1"/>
</dbReference>
<dbReference type="GO" id="GO:0000287">
    <property type="term" value="F:magnesium ion binding"/>
    <property type="evidence" value="ECO:0007669"/>
    <property type="project" value="InterPro"/>
</dbReference>
<feature type="domain" description="Thiamine pyrophosphate enzyme central" evidence="4">
    <location>
        <begin position="224"/>
        <end position="358"/>
    </location>
</feature>
<name>A0A249KFM5_9ACTN</name>
<dbReference type="GO" id="GO:0050660">
    <property type="term" value="F:flavin adenine dinucleotide binding"/>
    <property type="evidence" value="ECO:0007669"/>
    <property type="project" value="TreeGrafter"/>
</dbReference>
<dbReference type="InterPro" id="IPR045229">
    <property type="entry name" value="TPP_enz"/>
</dbReference>
<dbReference type="Pfam" id="PF02775">
    <property type="entry name" value="TPP_enzyme_C"/>
    <property type="match status" value="1"/>
</dbReference>
<keyword evidence="8" id="KW-1185">Reference proteome</keyword>
<dbReference type="EMBL" id="CP016773">
    <property type="protein sequence ID" value="ASY15603.1"/>
    <property type="molecule type" value="Genomic_DNA"/>
</dbReference>
<evidence type="ECO:0000259" key="6">
    <source>
        <dbReference type="Pfam" id="PF02776"/>
    </source>
</evidence>
<dbReference type="SUPFAM" id="SSF52467">
    <property type="entry name" value="DHS-like NAD/FAD-binding domain"/>
    <property type="match status" value="1"/>
</dbReference>
<dbReference type="Pfam" id="PF02776">
    <property type="entry name" value="TPP_enzyme_N"/>
    <property type="match status" value="1"/>
</dbReference>
<dbReference type="InterPro" id="IPR029035">
    <property type="entry name" value="DHS-like_NAD/FAD-binding_dom"/>
</dbReference>
<dbReference type="NCBIfam" id="TIGR04377">
    <property type="entry name" value="myo_inos_iolD"/>
    <property type="match status" value="1"/>
</dbReference>
<accession>A0A249KFM5</accession>
<dbReference type="Proteomes" id="UP000217215">
    <property type="component" value="Chromosome"/>
</dbReference>
<dbReference type="InterPro" id="IPR029061">
    <property type="entry name" value="THDP-binding"/>
</dbReference>
<dbReference type="CDD" id="cd07035">
    <property type="entry name" value="TPP_PYR_POX_like"/>
    <property type="match status" value="1"/>
</dbReference>
<evidence type="ECO:0000256" key="1">
    <source>
        <dbReference type="ARBA" id="ARBA00007812"/>
    </source>
</evidence>
<dbReference type="InterPro" id="IPR012000">
    <property type="entry name" value="Thiamin_PyroP_enz_cen_dom"/>
</dbReference>
<dbReference type="KEGG" id="psuf:A1sIA56_01495"/>
<dbReference type="InterPro" id="IPR012001">
    <property type="entry name" value="Thiamin_PyroP_enz_TPP-bd_dom"/>
</dbReference>
<dbReference type="GO" id="GO:0009099">
    <property type="term" value="P:L-valine biosynthetic process"/>
    <property type="evidence" value="ECO:0007669"/>
    <property type="project" value="TreeGrafter"/>
</dbReference>
<feature type="domain" description="Thiamine pyrophosphate enzyme N-terminal TPP-binding" evidence="6">
    <location>
        <begin position="34"/>
        <end position="134"/>
    </location>
</feature>
<dbReference type="InterPro" id="IPR011766">
    <property type="entry name" value="TPP_enzyme_TPP-bd"/>
</dbReference>
<dbReference type="GO" id="GO:0016823">
    <property type="term" value="F:hydrolase activity, acting on acid carbon-carbon bonds, in ketonic substances"/>
    <property type="evidence" value="ECO:0007669"/>
    <property type="project" value="InterPro"/>
</dbReference>
<reference evidence="7 8" key="1">
    <citation type="submission" date="2016-07" db="EMBL/GenBank/DDBJ databases">
        <title>High microdiversification within the ubiquitous acI lineage of Actinobacteria.</title>
        <authorList>
            <person name="Neuenschwander S.M."/>
            <person name="Salcher M."/>
            <person name="Ghai R."/>
            <person name="Pernthaler J."/>
        </authorList>
    </citation>
    <scope>NUCLEOTIDE SEQUENCE [LARGE SCALE GENOMIC DNA]</scope>
    <source>
        <strain evidence="7">MMS-IA-56</strain>
    </source>
</reference>
<evidence type="ECO:0000259" key="5">
    <source>
        <dbReference type="Pfam" id="PF02775"/>
    </source>
</evidence>
<dbReference type="Pfam" id="PF00205">
    <property type="entry name" value="TPP_enzyme_M"/>
    <property type="match status" value="1"/>
</dbReference>
<dbReference type="GO" id="GO:0003984">
    <property type="term" value="F:acetolactate synthase activity"/>
    <property type="evidence" value="ECO:0007669"/>
    <property type="project" value="TreeGrafter"/>
</dbReference>
<dbReference type="RefSeq" id="WP_095673197.1">
    <property type="nucleotide sequence ID" value="NZ_CP016773.1"/>
</dbReference>
<dbReference type="GO" id="GO:0019310">
    <property type="term" value="P:inositol catabolic process"/>
    <property type="evidence" value="ECO:0007669"/>
    <property type="project" value="InterPro"/>
</dbReference>
<proteinExistence type="inferred from homology"/>
<organism evidence="7 8">
    <name type="scientific">Candidatus Planktophila sulfonica</name>
    <dbReference type="NCBI Taxonomy" id="1884904"/>
    <lineage>
        <taxon>Bacteria</taxon>
        <taxon>Bacillati</taxon>
        <taxon>Actinomycetota</taxon>
        <taxon>Actinomycetes</taxon>
        <taxon>Candidatus Nanopelagicales</taxon>
        <taxon>Candidatus Nanopelagicaceae</taxon>
        <taxon>Candidatus Planktophila</taxon>
    </lineage>
</organism>
<dbReference type="OrthoDB" id="3194735at2"/>
<evidence type="ECO:0000256" key="2">
    <source>
        <dbReference type="ARBA" id="ARBA00023052"/>
    </source>
</evidence>
<dbReference type="AlphaFoldDB" id="A0A249KFM5"/>
<dbReference type="PANTHER" id="PTHR18968">
    <property type="entry name" value="THIAMINE PYROPHOSPHATE ENZYMES"/>
    <property type="match status" value="1"/>
</dbReference>
<comment type="similarity">
    <text evidence="1 3">Belongs to the TPP enzyme family.</text>
</comment>
<gene>
    <name evidence="7" type="ORF">A1sIA56_01495</name>
</gene>
<dbReference type="PANTHER" id="PTHR18968:SF9">
    <property type="entry name" value="3D-(3,5_4)-TRIHYDROXYCYCLOHEXANE-1,2-DIONE HYDROLASE"/>
    <property type="match status" value="1"/>
</dbReference>
<sequence length="637" mass="68538">MATRRMTVSQAIVEFLSHQYTVDGDHRERTIQGVFGIFGHGNVAGIGQALKQLSVEDPSVMPYFQARNEQAMVHESTAFARMKRRRATFACTASVGPGATNMLTGAAVATTNRLPVLLLPSDTFANRSSDPVLQQLEMPHDATLSVNDAFKPLSRFFDRVQRPEQVFSALLSAMRVLTDPSETGAVTIALPEDVQAEVIDVPEEFLADREWHIRRPRAEAALLASVARVIAGAKNPLIIAGGGVIYSDAHDALQKFVEQTKIPVGTSQAGVGSLNWDHPQLLGSVGATGTTAANRAAHDADVVIGIGTRYSDFTTSSRTAFQNPDVRFININIASFDAYKHGSALPVVADARETLTELTQLLSGFSTSPEYQKKYTSDKAEWDAVVDAAFVDQKLALPSQTEIIHAVQSATDTTDTVICAAGSLPGDLHKLWRVRSPLGYHVEYAFSCMGYEIAAGLGAARAGATPIVMVGDGSYLMMHTEIVSAVAEGLKVIIVLIQNHGFASIGHLSEDIGSQRFGTQYRFKDQVGNNFENGEKLPVDLAANAASLGINVIDIKQTVSAIADLHEAVKTAKKAATSTLIHINSDPLLYSPGGEGWWDVPIAPVSNLKSTQDAYAQYKTEIAQQRPLLGNGVEDKK</sequence>
<evidence type="ECO:0000313" key="7">
    <source>
        <dbReference type="EMBL" id="ASY15603.1"/>
    </source>
</evidence>
<dbReference type="InterPro" id="IPR030817">
    <property type="entry name" value="Myo_inos_IolD"/>
</dbReference>
<keyword evidence="7" id="KW-0378">Hydrolase</keyword>
<dbReference type="GO" id="GO:0009097">
    <property type="term" value="P:isoleucine biosynthetic process"/>
    <property type="evidence" value="ECO:0007669"/>
    <property type="project" value="TreeGrafter"/>
</dbReference>
<evidence type="ECO:0000256" key="3">
    <source>
        <dbReference type="RuleBase" id="RU362132"/>
    </source>
</evidence>
<dbReference type="Gene3D" id="3.40.50.970">
    <property type="match status" value="2"/>
</dbReference>